<organism evidence="2 3">
    <name type="scientific">Xenopus laevis</name>
    <name type="common">African clawed frog</name>
    <dbReference type="NCBI Taxonomy" id="8355"/>
    <lineage>
        <taxon>Eukaryota</taxon>
        <taxon>Metazoa</taxon>
        <taxon>Chordata</taxon>
        <taxon>Craniata</taxon>
        <taxon>Vertebrata</taxon>
        <taxon>Euteleostomi</taxon>
        <taxon>Amphibia</taxon>
        <taxon>Batrachia</taxon>
        <taxon>Anura</taxon>
        <taxon>Pipoidea</taxon>
        <taxon>Pipidae</taxon>
        <taxon>Xenopodinae</taxon>
        <taxon>Xenopus</taxon>
        <taxon>Xenopus</taxon>
    </lineage>
</organism>
<gene>
    <name evidence="2" type="ORF">XELAEV_18006344mg</name>
</gene>
<feature type="transmembrane region" description="Helical" evidence="1">
    <location>
        <begin position="23"/>
        <end position="43"/>
    </location>
</feature>
<keyword evidence="1" id="KW-1133">Transmembrane helix</keyword>
<keyword evidence="1" id="KW-0812">Transmembrane</keyword>
<dbReference type="EMBL" id="CM004466">
    <property type="protein sequence ID" value="OCU00566.1"/>
    <property type="molecule type" value="Genomic_DNA"/>
</dbReference>
<evidence type="ECO:0000256" key="1">
    <source>
        <dbReference type="SAM" id="Phobius"/>
    </source>
</evidence>
<proteinExistence type="predicted"/>
<evidence type="ECO:0000313" key="2">
    <source>
        <dbReference type="EMBL" id="OCU00566.1"/>
    </source>
</evidence>
<protein>
    <submittedName>
        <fullName evidence="2">Uncharacterized protein</fullName>
    </submittedName>
</protein>
<reference evidence="3" key="1">
    <citation type="journal article" date="2016" name="Nature">
        <title>Genome evolution in the allotetraploid frog Xenopus laevis.</title>
        <authorList>
            <person name="Session A.M."/>
            <person name="Uno Y."/>
            <person name="Kwon T."/>
            <person name="Chapman J.A."/>
            <person name="Toyoda A."/>
            <person name="Takahashi S."/>
            <person name="Fukui A."/>
            <person name="Hikosaka A."/>
            <person name="Suzuki A."/>
            <person name="Kondo M."/>
            <person name="van Heeringen S.J."/>
            <person name="Quigley I."/>
            <person name="Heinz S."/>
            <person name="Ogino H."/>
            <person name="Ochi H."/>
            <person name="Hellsten U."/>
            <person name="Lyons J.B."/>
            <person name="Simakov O."/>
            <person name="Putnam N."/>
            <person name="Stites J."/>
            <person name="Kuroki Y."/>
            <person name="Tanaka T."/>
            <person name="Michiue T."/>
            <person name="Watanabe M."/>
            <person name="Bogdanovic O."/>
            <person name="Lister R."/>
            <person name="Georgiou G."/>
            <person name="Paranjpe S.S."/>
            <person name="van Kruijsbergen I."/>
            <person name="Shu S."/>
            <person name="Carlson J."/>
            <person name="Kinoshita T."/>
            <person name="Ohta Y."/>
            <person name="Mawaribuchi S."/>
            <person name="Jenkins J."/>
            <person name="Grimwood J."/>
            <person name="Schmutz J."/>
            <person name="Mitros T."/>
            <person name="Mozaffari S.V."/>
            <person name="Suzuki Y."/>
            <person name="Haramoto Y."/>
            <person name="Yamamoto T.S."/>
            <person name="Takagi C."/>
            <person name="Heald R."/>
            <person name="Miller K."/>
            <person name="Haudenschild C."/>
            <person name="Kitzman J."/>
            <person name="Nakayama T."/>
            <person name="Izutsu Y."/>
            <person name="Robert J."/>
            <person name="Fortriede J."/>
            <person name="Burns K."/>
            <person name="Lotay V."/>
            <person name="Karimi K."/>
            <person name="Yasuoka Y."/>
            <person name="Dichmann D.S."/>
            <person name="Flajnik M.F."/>
            <person name="Houston D.W."/>
            <person name="Shendure J."/>
            <person name="DuPasquier L."/>
            <person name="Vize P.D."/>
            <person name="Zorn A.M."/>
            <person name="Ito M."/>
            <person name="Marcotte E.M."/>
            <person name="Wallingford J.B."/>
            <person name="Ito Y."/>
            <person name="Asashima M."/>
            <person name="Ueno N."/>
            <person name="Matsuda Y."/>
            <person name="Veenstra G.J."/>
            <person name="Fujiyama A."/>
            <person name="Harland R.M."/>
            <person name="Taira M."/>
            <person name="Rokhsar D.S."/>
        </authorList>
    </citation>
    <scope>NUCLEOTIDE SEQUENCE [LARGE SCALE GENOMIC DNA]</scope>
    <source>
        <strain evidence="3">J</strain>
    </source>
</reference>
<accession>A0A974I408</accession>
<evidence type="ECO:0000313" key="3">
    <source>
        <dbReference type="Proteomes" id="UP000694892"/>
    </source>
</evidence>
<sequence length="76" mass="7830">MGGMHRDIGGDFLVYVSSRPVNISVSLCIPLSISFGGGVLIMVSATKGGHTGADLRCQVGPIGPSLKNGQMSTRQV</sequence>
<dbReference type="Proteomes" id="UP000694892">
    <property type="component" value="Chromosome 1L"/>
</dbReference>
<name>A0A974I408_XENLA</name>
<keyword evidence="1" id="KW-0472">Membrane</keyword>
<dbReference type="AlphaFoldDB" id="A0A974I408"/>